<feature type="transmembrane region" description="Helical" evidence="1">
    <location>
        <begin position="71"/>
        <end position="92"/>
    </location>
</feature>
<dbReference type="Proteomes" id="UP000669605">
    <property type="component" value="Unassembled WGS sequence"/>
</dbReference>
<feature type="transmembrane region" description="Helical" evidence="1">
    <location>
        <begin position="104"/>
        <end position="128"/>
    </location>
</feature>
<keyword evidence="1" id="KW-0812">Transmembrane</keyword>
<feature type="transmembrane region" description="Helical" evidence="1">
    <location>
        <begin position="40"/>
        <end position="59"/>
    </location>
</feature>
<gene>
    <name evidence="2" type="ORF">GV368_10470</name>
</gene>
<sequence length="145" mass="15777">MPLLSRVVLLMSATLCGGFFALSGAGFSRAAEPEQFSNSILVFWFVAGVALAIPLWLPAIVPPRYPRFLKVCRRVCAVLLLFPTWLFGTIVGNNVGRILSGFSFTPIALAQGLVLTGCCLVCLFVLLWPEFRRHAERPPQVSGPG</sequence>
<evidence type="ECO:0000313" key="3">
    <source>
        <dbReference type="Proteomes" id="UP000669605"/>
    </source>
</evidence>
<evidence type="ECO:0000256" key="1">
    <source>
        <dbReference type="SAM" id="Phobius"/>
    </source>
</evidence>
<dbReference type="EMBL" id="JAAAUB010000024">
    <property type="protein sequence ID" value="NMH17502.1"/>
    <property type="molecule type" value="Genomic_DNA"/>
</dbReference>
<keyword evidence="1" id="KW-0472">Membrane</keyword>
<organism evidence="2 3">
    <name type="scientific">Tepidiphilus baoligensis</name>
    <dbReference type="NCBI Taxonomy" id="2698687"/>
    <lineage>
        <taxon>Bacteria</taxon>
        <taxon>Pseudomonadati</taxon>
        <taxon>Pseudomonadota</taxon>
        <taxon>Hydrogenophilia</taxon>
        <taxon>Hydrogenophilales</taxon>
        <taxon>Hydrogenophilaceae</taxon>
        <taxon>Tepidiphilus</taxon>
    </lineage>
</organism>
<reference evidence="2 3" key="1">
    <citation type="journal article" date="2020" name="Curr. Microbiol.">
        <title>Tepidiphilus baoligensis sp. nov., a Novel Bacterium of the Family Hydrogenophilaceae Isolated from an Oil Reservoir.</title>
        <authorList>
            <person name="Zhang X."/>
            <person name="Wang G."/>
            <person name="Ma X."/>
            <person name="Yu J."/>
            <person name="You J."/>
            <person name="Xue Y."/>
            <person name="Ma Y."/>
        </authorList>
    </citation>
    <scope>NUCLEOTIDE SEQUENCE [LARGE SCALE GENOMIC DNA]</scope>
    <source>
        <strain evidence="2 3">B18-69</strain>
    </source>
</reference>
<proteinExistence type="predicted"/>
<accession>A0ABX1QP63</accession>
<protein>
    <submittedName>
        <fullName evidence="2">Uncharacterized protein</fullName>
    </submittedName>
</protein>
<evidence type="ECO:0000313" key="2">
    <source>
        <dbReference type="EMBL" id="NMH17502.1"/>
    </source>
</evidence>
<comment type="caution">
    <text evidence="2">The sequence shown here is derived from an EMBL/GenBank/DDBJ whole genome shotgun (WGS) entry which is preliminary data.</text>
</comment>
<name>A0ABX1QP63_9PROT</name>
<dbReference type="RefSeq" id="WP_142810270.1">
    <property type="nucleotide sequence ID" value="NZ_JBHSGH010000002.1"/>
</dbReference>
<keyword evidence="3" id="KW-1185">Reference proteome</keyword>
<keyword evidence="1" id="KW-1133">Transmembrane helix</keyword>